<comment type="pathway">
    <text evidence="4">Amino-acid biosynthesis; D-alanine biosynthesis; D-alanine from L-alanine: step 1/1.</text>
</comment>
<name>A0ABX2KC63_9MYCO</name>
<dbReference type="Pfam" id="PF00842">
    <property type="entry name" value="Ala_racemase_C"/>
    <property type="match status" value="1"/>
</dbReference>
<evidence type="ECO:0000256" key="3">
    <source>
        <dbReference type="ARBA" id="ARBA00023235"/>
    </source>
</evidence>
<keyword evidence="3 4" id="KW-0413">Isomerase</keyword>
<accession>A0ABX2KC63</accession>
<dbReference type="InterPro" id="IPR020622">
    <property type="entry name" value="Ala_racemase_pyridoxalP-BS"/>
</dbReference>
<dbReference type="InterPro" id="IPR009006">
    <property type="entry name" value="Ala_racemase/Decarboxylase_C"/>
</dbReference>
<organism evidence="6 7">
    <name type="scientific">Mycolicibacterium sphagni</name>
    <dbReference type="NCBI Taxonomy" id="1786"/>
    <lineage>
        <taxon>Bacteria</taxon>
        <taxon>Bacillati</taxon>
        <taxon>Actinomycetota</taxon>
        <taxon>Actinomycetes</taxon>
        <taxon>Mycobacteriales</taxon>
        <taxon>Mycobacteriaceae</taxon>
        <taxon>Mycolicibacterium</taxon>
    </lineage>
</organism>
<comment type="similarity">
    <text evidence="4">Belongs to the alanine racemase family.</text>
</comment>
<evidence type="ECO:0000259" key="5">
    <source>
        <dbReference type="SMART" id="SM01005"/>
    </source>
</evidence>
<feature type="binding site" evidence="4">
    <location>
        <position position="131"/>
    </location>
    <ligand>
        <name>substrate</name>
    </ligand>
</feature>
<gene>
    <name evidence="6" type="ORF">FEG63_30110</name>
</gene>
<dbReference type="InterPro" id="IPR001608">
    <property type="entry name" value="Ala_racemase_N"/>
</dbReference>
<feature type="modified residue" description="N6-(pyridoxal phosphate)lysine" evidence="4">
    <location>
        <position position="33"/>
    </location>
</feature>
<protein>
    <recommendedName>
        <fullName evidence="4">Alanine racemase</fullName>
        <ecNumber evidence="4">5.1.1.1</ecNumber>
    </recommendedName>
</protein>
<dbReference type="SUPFAM" id="SSF50621">
    <property type="entry name" value="Alanine racemase C-terminal domain-like"/>
    <property type="match status" value="1"/>
</dbReference>
<sequence>MAAVEALVDLGAIAHNVGVVARRARAGVMAVVKADGYGHGATPVAHAALRAGAAEIGVATVDEALALRRDGVTAPVVAWLHTPTTDFAGAVAAGVEVVVSSTRQLSDVAAAADGLGVTATVGVKIDTGLGRGGATLPDWPDLCDALAKYSASGAVVLRTAMTHLARGDEPDHPLNDRQVAWLDARVMELRRAGVPAQVVHASNSAAALTRPDLSRDLVRAGIAVYGRTPVPQIGDFGLIPAMTLTAEVALVKRIPAGQGVSYSHLWVASHDTTIAVLACGYADGVPRVLSDSLTVTIGDRPFRTVGRICMDQLVVDLGPSGGGVAEGDRAVLFGTGASGGPTAADWARATGTIDYEILTGVRGRTARRYVS</sequence>
<dbReference type="Gene3D" id="2.40.37.10">
    <property type="entry name" value="Lyase, Ornithine Decarboxylase, Chain A, domain 1"/>
    <property type="match status" value="1"/>
</dbReference>
<feature type="binding site" evidence="4">
    <location>
        <position position="310"/>
    </location>
    <ligand>
        <name>substrate</name>
    </ligand>
</feature>
<dbReference type="GO" id="GO:0008784">
    <property type="term" value="F:alanine racemase activity"/>
    <property type="evidence" value="ECO:0007669"/>
    <property type="project" value="UniProtKB-EC"/>
</dbReference>
<comment type="function">
    <text evidence="4">Catalyzes the interconversion of L-alanine and D-alanine. May also act on other amino acids.</text>
</comment>
<dbReference type="SMART" id="SM01005">
    <property type="entry name" value="Ala_racemase_C"/>
    <property type="match status" value="1"/>
</dbReference>
<dbReference type="NCBIfam" id="TIGR00492">
    <property type="entry name" value="alr"/>
    <property type="match status" value="1"/>
</dbReference>
<evidence type="ECO:0000256" key="4">
    <source>
        <dbReference type="HAMAP-Rule" id="MF_01201"/>
    </source>
</evidence>
<keyword evidence="7" id="KW-1185">Reference proteome</keyword>
<feature type="active site" description="Proton acceptor; specific for L-alanine" evidence="4">
    <location>
        <position position="262"/>
    </location>
</feature>
<evidence type="ECO:0000313" key="6">
    <source>
        <dbReference type="EMBL" id="NTY63780.1"/>
    </source>
</evidence>
<dbReference type="PROSITE" id="PS00395">
    <property type="entry name" value="ALANINE_RACEMASE"/>
    <property type="match status" value="1"/>
</dbReference>
<dbReference type="PANTHER" id="PTHR30511">
    <property type="entry name" value="ALANINE RACEMASE"/>
    <property type="match status" value="1"/>
</dbReference>
<dbReference type="Gene3D" id="3.20.20.10">
    <property type="entry name" value="Alanine racemase"/>
    <property type="match status" value="1"/>
</dbReference>
<dbReference type="EC" id="5.1.1.1" evidence="4"/>
<dbReference type="InterPro" id="IPR011079">
    <property type="entry name" value="Ala_racemase_C"/>
</dbReference>
<comment type="catalytic activity">
    <reaction evidence="4">
        <text>L-alanine = D-alanine</text>
        <dbReference type="Rhea" id="RHEA:20249"/>
        <dbReference type="ChEBI" id="CHEBI:57416"/>
        <dbReference type="ChEBI" id="CHEBI:57972"/>
        <dbReference type="EC" id="5.1.1.1"/>
    </reaction>
</comment>
<dbReference type="Pfam" id="PF01168">
    <property type="entry name" value="Ala_racemase_N"/>
    <property type="match status" value="1"/>
</dbReference>
<dbReference type="PRINTS" id="PR00992">
    <property type="entry name" value="ALARACEMASE"/>
</dbReference>
<evidence type="ECO:0000256" key="2">
    <source>
        <dbReference type="ARBA" id="ARBA00022898"/>
    </source>
</evidence>
<keyword evidence="2 4" id="KW-0663">Pyridoxal phosphate</keyword>
<dbReference type="RefSeq" id="WP_174401384.1">
    <property type="nucleotide sequence ID" value="NZ_VBSB01000036.1"/>
</dbReference>
<dbReference type="EMBL" id="VBSB01000036">
    <property type="protein sequence ID" value="NTY63780.1"/>
    <property type="molecule type" value="Genomic_DNA"/>
</dbReference>
<feature type="active site" description="Proton acceptor; specific for D-alanine" evidence="4">
    <location>
        <position position="33"/>
    </location>
</feature>
<dbReference type="InterPro" id="IPR000821">
    <property type="entry name" value="Ala_racemase"/>
</dbReference>
<evidence type="ECO:0000256" key="1">
    <source>
        <dbReference type="ARBA" id="ARBA00001933"/>
    </source>
</evidence>
<dbReference type="PANTHER" id="PTHR30511:SF0">
    <property type="entry name" value="ALANINE RACEMASE, CATABOLIC-RELATED"/>
    <property type="match status" value="1"/>
</dbReference>
<dbReference type="HAMAP" id="MF_01201">
    <property type="entry name" value="Ala_racemase"/>
    <property type="match status" value="1"/>
</dbReference>
<dbReference type="Proteomes" id="UP000708347">
    <property type="component" value="Unassembled WGS sequence"/>
</dbReference>
<comment type="caution">
    <text evidence="6">The sequence shown here is derived from an EMBL/GenBank/DDBJ whole genome shotgun (WGS) entry which is preliminary data.</text>
</comment>
<dbReference type="InterPro" id="IPR029066">
    <property type="entry name" value="PLP-binding_barrel"/>
</dbReference>
<reference evidence="6 7" key="1">
    <citation type="submission" date="2019-05" db="EMBL/GenBank/DDBJ databases">
        <title>Mycolicibacterium sphagni ENV482 genome assembly.</title>
        <authorList>
            <person name="Chen W."/>
            <person name="Faulkner N.W."/>
            <person name="Hyman M.R."/>
        </authorList>
    </citation>
    <scope>NUCLEOTIDE SEQUENCE [LARGE SCALE GENOMIC DNA]</scope>
    <source>
        <strain evidence="6 7">ENV482</strain>
    </source>
</reference>
<evidence type="ECO:0000313" key="7">
    <source>
        <dbReference type="Proteomes" id="UP000708347"/>
    </source>
</evidence>
<proteinExistence type="inferred from homology"/>
<dbReference type="SUPFAM" id="SSF51419">
    <property type="entry name" value="PLP-binding barrel"/>
    <property type="match status" value="1"/>
</dbReference>
<comment type="cofactor">
    <cofactor evidence="1 4">
        <name>pyridoxal 5'-phosphate</name>
        <dbReference type="ChEBI" id="CHEBI:597326"/>
    </cofactor>
</comment>
<dbReference type="CDD" id="cd00430">
    <property type="entry name" value="PLPDE_III_AR"/>
    <property type="match status" value="1"/>
</dbReference>
<feature type="domain" description="Alanine racemase C-terminal" evidence="5">
    <location>
        <begin position="241"/>
        <end position="370"/>
    </location>
</feature>